<dbReference type="AlphaFoldDB" id="A0A5C6ULJ7"/>
<evidence type="ECO:0000313" key="2">
    <source>
        <dbReference type="Proteomes" id="UP000321129"/>
    </source>
</evidence>
<name>A0A5C6ULJ7_9SPHN</name>
<dbReference type="Proteomes" id="UP000321129">
    <property type="component" value="Unassembled WGS sequence"/>
</dbReference>
<dbReference type="InterPro" id="IPR036390">
    <property type="entry name" value="WH_DNA-bd_sf"/>
</dbReference>
<sequence length="83" mass="8789">MTTNTDASKAPAKKPTRDTKIGKVVALLKRKDGATLAQLIKATGWQKHTVRASLTGLKKKGHAIERSAIGGTSRYAICDAASQ</sequence>
<keyword evidence="2" id="KW-1185">Reference proteome</keyword>
<accession>A0A5C6ULJ7</accession>
<dbReference type="SUPFAM" id="SSF46785">
    <property type="entry name" value="Winged helix' DNA-binding domain"/>
    <property type="match status" value="1"/>
</dbReference>
<dbReference type="InterPro" id="IPR021880">
    <property type="entry name" value="DUF3489"/>
</dbReference>
<proteinExistence type="predicted"/>
<dbReference type="EMBL" id="VOPY01000001">
    <property type="protein sequence ID" value="TXC73364.1"/>
    <property type="molecule type" value="Genomic_DNA"/>
</dbReference>
<dbReference type="RefSeq" id="WP_147121201.1">
    <property type="nucleotide sequence ID" value="NZ_VOPY01000001.1"/>
</dbReference>
<dbReference type="OrthoDB" id="7206991at2"/>
<comment type="caution">
    <text evidence="1">The sequence shown here is derived from an EMBL/GenBank/DDBJ whole genome shotgun (WGS) entry which is preliminary data.</text>
</comment>
<evidence type="ECO:0000313" key="1">
    <source>
        <dbReference type="EMBL" id="TXC73364.1"/>
    </source>
</evidence>
<dbReference type="Gene3D" id="1.10.10.10">
    <property type="entry name" value="Winged helix-like DNA-binding domain superfamily/Winged helix DNA-binding domain"/>
    <property type="match status" value="1"/>
</dbReference>
<protein>
    <submittedName>
        <fullName evidence="1">DUF3489 domain-containing protein</fullName>
    </submittedName>
</protein>
<organism evidence="1 2">
    <name type="scientific">Flavisphingopyxis soli</name>
    <dbReference type="NCBI Taxonomy" id="2601267"/>
    <lineage>
        <taxon>Bacteria</taxon>
        <taxon>Pseudomonadati</taxon>
        <taxon>Pseudomonadota</taxon>
        <taxon>Alphaproteobacteria</taxon>
        <taxon>Sphingomonadales</taxon>
        <taxon>Sphingopyxidaceae</taxon>
        <taxon>Flavisphingopyxis</taxon>
    </lineage>
</organism>
<dbReference type="InterPro" id="IPR036388">
    <property type="entry name" value="WH-like_DNA-bd_sf"/>
</dbReference>
<gene>
    <name evidence="1" type="ORF">FSZ31_00955</name>
</gene>
<reference evidence="1 2" key="1">
    <citation type="submission" date="2019-08" db="EMBL/GenBank/DDBJ databases">
        <title>Sphingorhabdus soil sp. nov., isolated from arctic soil.</title>
        <authorList>
            <person name="Liu Y."/>
        </authorList>
    </citation>
    <scope>NUCLEOTIDE SEQUENCE [LARGE SCALE GENOMIC DNA]</scope>
    <source>
        <strain evidence="1 2">D-2Q-5-6</strain>
    </source>
</reference>
<dbReference type="Pfam" id="PF11994">
    <property type="entry name" value="DUF3489"/>
    <property type="match status" value="1"/>
</dbReference>